<name>A0AAD3MSC1_LATJO</name>
<evidence type="ECO:0000256" key="1">
    <source>
        <dbReference type="ARBA" id="ARBA00023180"/>
    </source>
</evidence>
<sequence>MTGCEGNIQSDGKLKFHRGLYMFSYDGNDFLSFDNANSVGVTQTGTRQSRPRGTKPEVYLFAKDSELRQHHCGRGLTTGFYQRHHPEDQEDLQAPGPGGLTADVVKSTVATVAPVMGVAGLVILKRSIAAPPQHTERRSVHLSGTTIRRSEVFICVPRC</sequence>
<comment type="caution">
    <text evidence="2">The sequence shown here is derived from an EMBL/GenBank/DDBJ whole genome shotgun (WGS) entry which is preliminary data.</text>
</comment>
<evidence type="ECO:0000313" key="2">
    <source>
        <dbReference type="EMBL" id="GLD59515.1"/>
    </source>
</evidence>
<dbReference type="Gene3D" id="3.30.500.10">
    <property type="entry name" value="MHC class I-like antigen recognition-like"/>
    <property type="match status" value="1"/>
</dbReference>
<dbReference type="EMBL" id="BRZM01000037">
    <property type="protein sequence ID" value="GLD59515.1"/>
    <property type="molecule type" value="Genomic_DNA"/>
</dbReference>
<dbReference type="Proteomes" id="UP001279410">
    <property type="component" value="Unassembled WGS sequence"/>
</dbReference>
<organism evidence="2 3">
    <name type="scientific">Lates japonicus</name>
    <name type="common">Japanese lates</name>
    <dbReference type="NCBI Taxonomy" id="270547"/>
    <lineage>
        <taxon>Eukaryota</taxon>
        <taxon>Metazoa</taxon>
        <taxon>Chordata</taxon>
        <taxon>Craniata</taxon>
        <taxon>Vertebrata</taxon>
        <taxon>Euteleostomi</taxon>
        <taxon>Actinopterygii</taxon>
        <taxon>Neopterygii</taxon>
        <taxon>Teleostei</taxon>
        <taxon>Neoteleostei</taxon>
        <taxon>Acanthomorphata</taxon>
        <taxon>Carangaria</taxon>
        <taxon>Carangaria incertae sedis</taxon>
        <taxon>Centropomidae</taxon>
        <taxon>Lates</taxon>
    </lineage>
</organism>
<reference evidence="2" key="1">
    <citation type="submission" date="2022-08" db="EMBL/GenBank/DDBJ databases">
        <title>Genome sequencing of akame (Lates japonicus).</title>
        <authorList>
            <person name="Hashiguchi Y."/>
            <person name="Takahashi H."/>
        </authorList>
    </citation>
    <scope>NUCLEOTIDE SEQUENCE</scope>
    <source>
        <strain evidence="2">Kochi</strain>
    </source>
</reference>
<proteinExistence type="predicted"/>
<protein>
    <submittedName>
        <fullName evidence="2">Class I histocompatibility antigen, F10 alpha chain-like protein</fullName>
    </submittedName>
</protein>
<keyword evidence="3" id="KW-1185">Reference proteome</keyword>
<dbReference type="InterPro" id="IPR011162">
    <property type="entry name" value="MHC_I/II-like_Ag-recog"/>
</dbReference>
<dbReference type="InterPro" id="IPR037055">
    <property type="entry name" value="MHC_I-like_Ag-recog_sf"/>
</dbReference>
<dbReference type="AlphaFoldDB" id="A0AAD3MSC1"/>
<keyword evidence="1" id="KW-0325">Glycoprotein</keyword>
<dbReference type="SUPFAM" id="SSF54452">
    <property type="entry name" value="MHC antigen-recognition domain"/>
    <property type="match status" value="1"/>
</dbReference>
<evidence type="ECO:0000313" key="3">
    <source>
        <dbReference type="Proteomes" id="UP001279410"/>
    </source>
</evidence>
<gene>
    <name evidence="2" type="ORF">AKAME5_001151100</name>
</gene>
<accession>A0AAD3MSC1</accession>